<dbReference type="InterPro" id="IPR024920">
    <property type="entry name" value="Dihydroorotate_DH_1"/>
</dbReference>
<dbReference type="Gene3D" id="3.20.20.70">
    <property type="entry name" value="Aldolase class I"/>
    <property type="match status" value="1"/>
</dbReference>
<dbReference type="NCBIfam" id="NF005574">
    <property type="entry name" value="PRK07259.1"/>
    <property type="match status" value="1"/>
</dbReference>
<organism evidence="11">
    <name type="scientific">bioreactor metagenome</name>
    <dbReference type="NCBI Taxonomy" id="1076179"/>
    <lineage>
        <taxon>unclassified sequences</taxon>
        <taxon>metagenomes</taxon>
        <taxon>ecological metagenomes</taxon>
    </lineage>
</organism>
<comment type="cofactor">
    <cofactor evidence="1">
        <name>FMN</name>
        <dbReference type="ChEBI" id="CHEBI:58210"/>
    </cofactor>
</comment>
<dbReference type="InterPro" id="IPR050074">
    <property type="entry name" value="DHO_dehydrogenase"/>
</dbReference>
<dbReference type="AlphaFoldDB" id="A0A644UDV9"/>
<evidence type="ECO:0000256" key="2">
    <source>
        <dbReference type="ARBA" id="ARBA00004496"/>
    </source>
</evidence>
<dbReference type="InterPro" id="IPR049622">
    <property type="entry name" value="Dihydroorotate_DH_I"/>
</dbReference>
<evidence type="ECO:0000256" key="1">
    <source>
        <dbReference type="ARBA" id="ARBA00001917"/>
    </source>
</evidence>
<dbReference type="PANTHER" id="PTHR48109:SF1">
    <property type="entry name" value="DIHYDROOROTATE DEHYDROGENASE (FUMARATE)"/>
    <property type="match status" value="1"/>
</dbReference>
<keyword evidence="6" id="KW-0285">Flavoprotein</keyword>
<evidence type="ECO:0000256" key="6">
    <source>
        <dbReference type="ARBA" id="ARBA00022630"/>
    </source>
</evidence>
<accession>A0A644UDV9</accession>
<keyword evidence="7" id="KW-0288">FMN</keyword>
<dbReference type="GO" id="GO:0044205">
    <property type="term" value="P:'de novo' UMP biosynthetic process"/>
    <property type="evidence" value="ECO:0007669"/>
    <property type="project" value="UniProtKB-UniPathway"/>
</dbReference>
<evidence type="ECO:0000313" key="11">
    <source>
        <dbReference type="EMBL" id="MPL77173.1"/>
    </source>
</evidence>
<dbReference type="Pfam" id="PF01180">
    <property type="entry name" value="DHO_dh"/>
    <property type="match status" value="1"/>
</dbReference>
<comment type="similarity">
    <text evidence="4">Belongs to the dihydroorotate dehydrogenase family. Type 1 subfamily.</text>
</comment>
<keyword evidence="8" id="KW-0665">Pyrimidine biosynthesis</keyword>
<proteinExistence type="inferred from homology"/>
<evidence type="ECO:0000256" key="5">
    <source>
        <dbReference type="ARBA" id="ARBA00022490"/>
    </source>
</evidence>
<gene>
    <name evidence="11" type="primary">pyrD_8</name>
    <name evidence="11" type="ORF">SDC9_23025</name>
</gene>
<dbReference type="CDD" id="cd04740">
    <property type="entry name" value="DHOD_1B_like"/>
    <property type="match status" value="1"/>
</dbReference>
<dbReference type="InterPro" id="IPR001295">
    <property type="entry name" value="Dihydroorotate_DH_CS"/>
</dbReference>
<comment type="pathway">
    <text evidence="3">Pyrimidine metabolism; UMP biosynthesis via de novo pathway.</text>
</comment>
<dbReference type="EMBL" id="VSSQ01000104">
    <property type="protein sequence ID" value="MPL77173.1"/>
    <property type="molecule type" value="Genomic_DNA"/>
</dbReference>
<dbReference type="InterPro" id="IPR013785">
    <property type="entry name" value="Aldolase_TIM"/>
</dbReference>
<sequence length="320" mass="33885">MESLNREPDLRVRIGPLVLPNPVGVASGTFGYGQEYQDLVDIDALGALYTKAVSIDPKSGNRPPRLVETPSGLINSIGLANPGLPAFLDEKIPYLQSLGCPVVVNVVGETESEYTTIVEAIEKRIGVPREGMKGPVDGYELNLSCPNVEKGGMAFGTEPELVERITRKVRKITRRALVVKLSPNVTDIAQIALAAEAGKADAVSCINTVVGMAIDVKTCKPLIARGIGGLSGPAIRPIGVACVWKVARAVRIPVIGLGGIGCANDALEYLLAGASAIQVGTAIFSNPRAPLEILEGVKTWMRERGVEKLKGIPSLFRFPS</sequence>
<dbReference type="UniPathway" id="UPA00070"/>
<evidence type="ECO:0000256" key="3">
    <source>
        <dbReference type="ARBA" id="ARBA00004725"/>
    </source>
</evidence>
<evidence type="ECO:0000256" key="8">
    <source>
        <dbReference type="ARBA" id="ARBA00022975"/>
    </source>
</evidence>
<dbReference type="InterPro" id="IPR033888">
    <property type="entry name" value="DHOD_1B"/>
</dbReference>
<dbReference type="SUPFAM" id="SSF51395">
    <property type="entry name" value="FMN-linked oxidoreductases"/>
    <property type="match status" value="1"/>
</dbReference>
<dbReference type="InterPro" id="IPR005720">
    <property type="entry name" value="Dihydroorotate_DH_cat"/>
</dbReference>
<keyword evidence="9 11" id="KW-0560">Oxidoreductase</keyword>
<dbReference type="HAMAP" id="MF_00224">
    <property type="entry name" value="DHO_dh_type1"/>
    <property type="match status" value="1"/>
</dbReference>
<name>A0A644UDV9_9ZZZZ</name>
<feature type="domain" description="Dihydroorotate dehydrogenase catalytic" evidence="10">
    <location>
        <begin position="11"/>
        <end position="301"/>
    </location>
</feature>
<dbReference type="PIRSF" id="PIRSF000164">
    <property type="entry name" value="DHO_oxidase"/>
    <property type="match status" value="1"/>
</dbReference>
<evidence type="ECO:0000256" key="7">
    <source>
        <dbReference type="ARBA" id="ARBA00022643"/>
    </source>
</evidence>
<evidence type="ECO:0000256" key="9">
    <source>
        <dbReference type="ARBA" id="ARBA00023002"/>
    </source>
</evidence>
<dbReference type="InterPro" id="IPR012135">
    <property type="entry name" value="Dihydroorotate_DH_1_2"/>
</dbReference>
<reference evidence="11" key="1">
    <citation type="submission" date="2019-08" db="EMBL/GenBank/DDBJ databases">
        <authorList>
            <person name="Kucharzyk K."/>
            <person name="Murdoch R.W."/>
            <person name="Higgins S."/>
            <person name="Loffler F."/>
        </authorList>
    </citation>
    <scope>NUCLEOTIDE SEQUENCE</scope>
</reference>
<dbReference type="EC" id="1.3.1.14" evidence="11"/>
<keyword evidence="5" id="KW-0963">Cytoplasm</keyword>
<evidence type="ECO:0000259" key="10">
    <source>
        <dbReference type="Pfam" id="PF01180"/>
    </source>
</evidence>
<dbReference type="GO" id="GO:0006207">
    <property type="term" value="P:'de novo' pyrimidine nucleobase biosynthetic process"/>
    <property type="evidence" value="ECO:0007669"/>
    <property type="project" value="InterPro"/>
</dbReference>
<comment type="caution">
    <text evidence="11">The sequence shown here is derived from an EMBL/GenBank/DDBJ whole genome shotgun (WGS) entry which is preliminary data.</text>
</comment>
<dbReference type="GO" id="GO:0005737">
    <property type="term" value="C:cytoplasm"/>
    <property type="evidence" value="ECO:0007669"/>
    <property type="project" value="UniProtKB-SubCell"/>
</dbReference>
<comment type="subcellular location">
    <subcellularLocation>
        <location evidence="2">Cytoplasm</location>
    </subcellularLocation>
</comment>
<dbReference type="PANTHER" id="PTHR48109">
    <property type="entry name" value="DIHYDROOROTATE DEHYDROGENASE (QUINONE), MITOCHONDRIAL-RELATED"/>
    <property type="match status" value="1"/>
</dbReference>
<dbReference type="PROSITE" id="PS00911">
    <property type="entry name" value="DHODEHASE_1"/>
    <property type="match status" value="1"/>
</dbReference>
<dbReference type="FunFam" id="3.20.20.70:FF:000027">
    <property type="entry name" value="Dihydropyrimidine dehydrogenase [NADP(+)]"/>
    <property type="match status" value="1"/>
</dbReference>
<dbReference type="GO" id="GO:0004589">
    <property type="term" value="F:dihydroorotate dehydrogenase (NAD+) activity"/>
    <property type="evidence" value="ECO:0007669"/>
    <property type="project" value="UniProtKB-EC"/>
</dbReference>
<dbReference type="NCBIfam" id="TIGR01037">
    <property type="entry name" value="pyrD_sub1_fam"/>
    <property type="match status" value="1"/>
</dbReference>
<protein>
    <submittedName>
        <fullName evidence="11">Dihydroorotate dehydrogenase B (NAD(+)), catalytic subunit</fullName>
        <ecNumber evidence="11">1.3.1.14</ecNumber>
    </submittedName>
</protein>
<evidence type="ECO:0000256" key="4">
    <source>
        <dbReference type="ARBA" id="ARBA00008008"/>
    </source>
</evidence>